<feature type="non-terminal residue" evidence="1">
    <location>
        <position position="44"/>
    </location>
</feature>
<reference evidence="1" key="1">
    <citation type="submission" date="2018-05" db="EMBL/GenBank/DDBJ databases">
        <authorList>
            <person name="Lanie J.A."/>
            <person name="Ng W.-L."/>
            <person name="Kazmierczak K.M."/>
            <person name="Andrzejewski T.M."/>
            <person name="Davidsen T.M."/>
            <person name="Wayne K.J."/>
            <person name="Tettelin H."/>
            <person name="Glass J.I."/>
            <person name="Rusch D."/>
            <person name="Podicherti R."/>
            <person name="Tsui H.-C.T."/>
            <person name="Winkler M.E."/>
        </authorList>
    </citation>
    <scope>NUCLEOTIDE SEQUENCE</scope>
</reference>
<accession>A0A381UUC6</accession>
<name>A0A381UUC6_9ZZZZ</name>
<dbReference type="EMBL" id="UINC01007123">
    <property type="protein sequence ID" value="SVA31544.1"/>
    <property type="molecule type" value="Genomic_DNA"/>
</dbReference>
<dbReference type="AlphaFoldDB" id="A0A381UUC6"/>
<evidence type="ECO:0000313" key="1">
    <source>
        <dbReference type="EMBL" id="SVA31544.1"/>
    </source>
</evidence>
<sequence>MISFDPTAIQRNIYTILKTKVRREERLQNMENAFVNSQSLKELE</sequence>
<gene>
    <name evidence="1" type="ORF">METZ01_LOCUS84398</name>
</gene>
<organism evidence="1">
    <name type="scientific">marine metagenome</name>
    <dbReference type="NCBI Taxonomy" id="408172"/>
    <lineage>
        <taxon>unclassified sequences</taxon>
        <taxon>metagenomes</taxon>
        <taxon>ecological metagenomes</taxon>
    </lineage>
</organism>
<protein>
    <submittedName>
        <fullName evidence="1">Uncharacterized protein</fullName>
    </submittedName>
</protein>
<proteinExistence type="predicted"/>